<name>A0A6V7PU00_ANACO</name>
<dbReference type="EMBL" id="LR862152">
    <property type="protein sequence ID" value="CAD1834344.1"/>
    <property type="molecule type" value="Genomic_DNA"/>
</dbReference>
<evidence type="ECO:0000313" key="2">
    <source>
        <dbReference type="EMBL" id="CAD1834344.1"/>
    </source>
</evidence>
<dbReference type="PANTHER" id="PTHR31805">
    <property type="entry name" value="RECEPTOR-LIKE KINASE, PUTATIVE (DUF1421)-RELATED"/>
    <property type="match status" value="1"/>
</dbReference>
<sequence>MASSGSSGRAPSGSRSFDFGSDDVLGAYDDYASNDPSNGKRLDPQESLVSILLQDLHDSRMGRPLVNIYEHENYSKEEIISAVEKCMKKYADNLLRSLEGIGGRLSQLEIHCYKLERSIGELRNDFSRDQSETDLKYKSLEKHLQEKELAKLQLAHKESAQKTEEAIAPPSASEPKKQHDDKPEASNQHLALVLSRQATVPHSLPPRASDPIQPYKEPTLQQTIPAHLGRNRIVIFSTKRVLTTRRANRCNLSYNTFKPGRHKLKIFRSHCHLSSLPK</sequence>
<evidence type="ECO:0000256" key="1">
    <source>
        <dbReference type="SAM" id="MobiDB-lite"/>
    </source>
</evidence>
<dbReference type="PANTHER" id="PTHR31805:SF16">
    <property type="entry name" value="FORMIN-LIKE PROTEIN (DUF1421)"/>
    <property type="match status" value="1"/>
</dbReference>
<reference evidence="2" key="1">
    <citation type="submission" date="2020-07" db="EMBL/GenBank/DDBJ databases">
        <authorList>
            <person name="Lin J."/>
        </authorList>
    </citation>
    <scope>NUCLEOTIDE SEQUENCE</scope>
</reference>
<organism evidence="2">
    <name type="scientific">Ananas comosus var. bracteatus</name>
    <name type="common">red pineapple</name>
    <dbReference type="NCBI Taxonomy" id="296719"/>
    <lineage>
        <taxon>Eukaryota</taxon>
        <taxon>Viridiplantae</taxon>
        <taxon>Streptophyta</taxon>
        <taxon>Embryophyta</taxon>
        <taxon>Tracheophyta</taxon>
        <taxon>Spermatophyta</taxon>
        <taxon>Magnoliopsida</taxon>
        <taxon>Liliopsida</taxon>
        <taxon>Poales</taxon>
        <taxon>Bromeliaceae</taxon>
        <taxon>Bromelioideae</taxon>
        <taxon>Ananas</taxon>
    </lineage>
</organism>
<gene>
    <name evidence="2" type="ORF">CB5_LOCUS17555</name>
</gene>
<feature type="compositionally biased region" description="Basic and acidic residues" evidence="1">
    <location>
        <begin position="174"/>
        <end position="184"/>
    </location>
</feature>
<feature type="region of interest" description="Disordered" evidence="1">
    <location>
        <begin position="156"/>
        <end position="185"/>
    </location>
</feature>
<proteinExistence type="predicted"/>
<dbReference type="AlphaFoldDB" id="A0A6V7PU00"/>
<protein>
    <submittedName>
        <fullName evidence="2">Uncharacterized protein</fullName>
    </submittedName>
</protein>
<accession>A0A6V7PU00</accession>
<feature type="compositionally biased region" description="Basic and acidic residues" evidence="1">
    <location>
        <begin position="156"/>
        <end position="165"/>
    </location>
</feature>